<evidence type="ECO:0000313" key="2">
    <source>
        <dbReference type="Proteomes" id="UP000762676"/>
    </source>
</evidence>
<name>A0AAV4J5W6_9GAST</name>
<comment type="caution">
    <text evidence="1">The sequence shown here is derived from an EMBL/GenBank/DDBJ whole genome shotgun (WGS) entry which is preliminary data.</text>
</comment>
<dbReference type="AlphaFoldDB" id="A0AAV4J5W6"/>
<reference evidence="1 2" key="1">
    <citation type="journal article" date="2021" name="Elife">
        <title>Chloroplast acquisition without the gene transfer in kleptoplastic sea slugs, Plakobranchus ocellatus.</title>
        <authorList>
            <person name="Maeda T."/>
            <person name="Takahashi S."/>
            <person name="Yoshida T."/>
            <person name="Shimamura S."/>
            <person name="Takaki Y."/>
            <person name="Nagai Y."/>
            <person name="Toyoda A."/>
            <person name="Suzuki Y."/>
            <person name="Arimoto A."/>
            <person name="Ishii H."/>
            <person name="Satoh N."/>
            <person name="Nishiyama T."/>
            <person name="Hasebe M."/>
            <person name="Maruyama T."/>
            <person name="Minagawa J."/>
            <person name="Obokata J."/>
            <person name="Shigenobu S."/>
        </authorList>
    </citation>
    <scope>NUCLEOTIDE SEQUENCE [LARGE SCALE GENOMIC DNA]</scope>
</reference>
<keyword evidence="2" id="KW-1185">Reference proteome</keyword>
<organism evidence="1 2">
    <name type="scientific">Elysia marginata</name>
    <dbReference type="NCBI Taxonomy" id="1093978"/>
    <lineage>
        <taxon>Eukaryota</taxon>
        <taxon>Metazoa</taxon>
        <taxon>Spiralia</taxon>
        <taxon>Lophotrochozoa</taxon>
        <taxon>Mollusca</taxon>
        <taxon>Gastropoda</taxon>
        <taxon>Heterobranchia</taxon>
        <taxon>Euthyneura</taxon>
        <taxon>Panpulmonata</taxon>
        <taxon>Sacoglossa</taxon>
        <taxon>Placobranchoidea</taxon>
        <taxon>Plakobranchidae</taxon>
        <taxon>Elysia</taxon>
    </lineage>
</organism>
<dbReference type="Proteomes" id="UP000762676">
    <property type="component" value="Unassembled WGS sequence"/>
</dbReference>
<sequence length="87" mass="10404">MTEMWKTKHHHHSRQDGWHWMDRQSHATLFRLRTGYNRLKTHMSETYKIGRTDLCSYGEAAETTENILQVWSSPMYLRQNPGDPLKS</sequence>
<evidence type="ECO:0000313" key="1">
    <source>
        <dbReference type="EMBL" id="GFS17680.1"/>
    </source>
</evidence>
<proteinExistence type="predicted"/>
<gene>
    <name evidence="1" type="ORF">ElyMa_004988600</name>
</gene>
<dbReference type="EMBL" id="BMAT01009975">
    <property type="protein sequence ID" value="GFS17680.1"/>
    <property type="molecule type" value="Genomic_DNA"/>
</dbReference>
<protein>
    <submittedName>
        <fullName evidence="1">Uncharacterized protein</fullName>
    </submittedName>
</protein>
<accession>A0AAV4J5W6</accession>